<accession>A0A0E3QVS1</accession>
<dbReference type="PATRIC" id="fig|1434108.4.peg.2248"/>
<dbReference type="SUPFAM" id="SSF141571">
    <property type="entry name" value="Pentapeptide repeat-like"/>
    <property type="match status" value="2"/>
</dbReference>
<dbReference type="SUPFAM" id="SSF81324">
    <property type="entry name" value="Voltage-gated potassium channels"/>
    <property type="match status" value="1"/>
</dbReference>
<keyword evidence="3" id="KW-1185">Reference proteome</keyword>
<dbReference type="InterPro" id="IPR001646">
    <property type="entry name" value="5peptide_repeat"/>
</dbReference>
<dbReference type="RefSeq" id="WP_052712800.1">
    <property type="nucleotide sequence ID" value="NZ_CP009528.1"/>
</dbReference>
<evidence type="ECO:0008006" key="4">
    <source>
        <dbReference type="Google" id="ProtNLM"/>
    </source>
</evidence>
<gene>
    <name evidence="2" type="ORF">MSBRM_1775</name>
</gene>
<evidence type="ECO:0000313" key="2">
    <source>
        <dbReference type="EMBL" id="AKB54773.1"/>
    </source>
</evidence>
<dbReference type="GeneID" id="25418201"/>
<dbReference type="KEGG" id="mby:MSBRM_1775"/>
<dbReference type="PANTHER" id="PTHR14136">
    <property type="entry name" value="BTB_POZ DOMAIN-CONTAINING PROTEIN KCTD9"/>
    <property type="match status" value="1"/>
</dbReference>
<protein>
    <recommendedName>
        <fullName evidence="4">Potassium channel domain-containing protein</fullName>
    </recommendedName>
</protein>
<keyword evidence="1" id="KW-0812">Transmembrane</keyword>
<dbReference type="STRING" id="1434108.MSBRM_1775"/>
<proteinExistence type="predicted"/>
<dbReference type="PANTHER" id="PTHR14136:SF17">
    <property type="entry name" value="BTB_POZ DOMAIN-CONTAINING PROTEIN KCTD9"/>
    <property type="match status" value="1"/>
</dbReference>
<sequence length="572" mass="65537">MGRCKYKFKGTYDNFKCPLESEEGSEYCYWHQKIEGKKPSQDQLNFLKDNKILGVFLQKVNLNYADLRGINLILANLKGSSFYKANLRKANLDSANFQGSDLKEANLEDAHLPRADLQGAKFFRTNLKGACLIFARLENYSLTTVNFQNADLGYANLTNSDLSGANLSRVNLKYATLENANLRGCKLIEANLLYSDLSKSDLAYSDLSGADLSYADIRQASLVGTIFDSKSILEDTKLIGSNISSSYVDETKTFRNAIFFKSTKISEKEINEFVADTLSTEKLFLFILNKQIIFDVKKIEDFESDSVFVLNALNKAEIIRYIGYGKSLNIFKVIFYKDLIDAYQKGEISYKIKEKFDDLVFYKKPNENISLWNKIPVLKNYMIAIVNADFLFDDRKEFLFEFADFLSSYRKELLYESSFEIYTKLYNFYSSNGDSLQAKHSHYRANESYRKLLLTKGGFKNNIRARVFDGFILKVLAGHGDQIWNPIFSSMIGIILFGFCFWKINGIIVQGREVKLIDYLYFSLTTFTGYSFPNIQPDISITLMQPLVMGETVFGLMMVSLIIFVITYQISR</sequence>
<dbReference type="Gene3D" id="2.160.20.80">
    <property type="entry name" value="E3 ubiquitin-protein ligase SopA"/>
    <property type="match status" value="2"/>
</dbReference>
<keyword evidence="1" id="KW-0472">Membrane</keyword>
<keyword evidence="1" id="KW-1133">Transmembrane helix</keyword>
<feature type="transmembrane region" description="Helical" evidence="1">
    <location>
        <begin position="516"/>
        <end position="533"/>
    </location>
</feature>
<evidence type="ECO:0000256" key="1">
    <source>
        <dbReference type="SAM" id="Phobius"/>
    </source>
</evidence>
<name>A0A0E3QVS1_METBA</name>
<dbReference type="EMBL" id="CP009528">
    <property type="protein sequence ID" value="AKB54773.1"/>
    <property type="molecule type" value="Genomic_DNA"/>
</dbReference>
<dbReference type="Pfam" id="PF00805">
    <property type="entry name" value="Pentapeptide"/>
    <property type="match status" value="2"/>
</dbReference>
<evidence type="ECO:0000313" key="3">
    <source>
        <dbReference type="Proteomes" id="UP000033033"/>
    </source>
</evidence>
<dbReference type="AlphaFoldDB" id="A0A0E3QVS1"/>
<feature type="transmembrane region" description="Helical" evidence="1">
    <location>
        <begin position="553"/>
        <end position="571"/>
    </location>
</feature>
<dbReference type="HOGENOM" id="CLU_476208_0_0_2"/>
<organism evidence="2 3">
    <name type="scientific">Methanosarcina barkeri MS</name>
    <dbReference type="NCBI Taxonomy" id="1434108"/>
    <lineage>
        <taxon>Archaea</taxon>
        <taxon>Methanobacteriati</taxon>
        <taxon>Methanobacteriota</taxon>
        <taxon>Stenosarchaea group</taxon>
        <taxon>Methanomicrobia</taxon>
        <taxon>Methanosarcinales</taxon>
        <taxon>Methanosarcinaceae</taxon>
        <taxon>Methanosarcina</taxon>
    </lineage>
</organism>
<feature type="transmembrane region" description="Helical" evidence="1">
    <location>
        <begin position="483"/>
        <end position="504"/>
    </location>
</feature>
<dbReference type="InterPro" id="IPR051082">
    <property type="entry name" value="Pentapeptide-BTB/POZ_domain"/>
</dbReference>
<dbReference type="Proteomes" id="UP000033033">
    <property type="component" value="Chromosome"/>
</dbReference>
<reference evidence="2 3" key="1">
    <citation type="submission" date="2014-07" db="EMBL/GenBank/DDBJ databases">
        <title>Methanogenic archaea and the global carbon cycle.</title>
        <authorList>
            <person name="Henriksen J.R."/>
            <person name="Luke J."/>
            <person name="Reinhart S."/>
            <person name="Benedict M.N."/>
            <person name="Youngblut N.D."/>
            <person name="Metcalf M.E."/>
            <person name="Whitaker R.J."/>
            <person name="Metcalf W.W."/>
        </authorList>
    </citation>
    <scope>NUCLEOTIDE SEQUENCE [LARGE SCALE GENOMIC DNA]</scope>
    <source>
        <strain evidence="2 3">MS</strain>
    </source>
</reference>